<feature type="transmembrane region" description="Helical" evidence="1">
    <location>
        <begin position="62"/>
        <end position="83"/>
    </location>
</feature>
<evidence type="ECO:0000313" key="3">
    <source>
        <dbReference type="Proteomes" id="UP000253729"/>
    </source>
</evidence>
<keyword evidence="3" id="KW-1185">Reference proteome</keyword>
<dbReference type="GeneID" id="38135572"/>
<protein>
    <submittedName>
        <fullName evidence="2">Uncharacterized protein</fullName>
    </submittedName>
</protein>
<gene>
    <name evidence="2" type="ORF">BDQ94DRAFT_148587</name>
</gene>
<evidence type="ECO:0000256" key="1">
    <source>
        <dbReference type="SAM" id="Phobius"/>
    </source>
</evidence>
<reference evidence="2 3" key="1">
    <citation type="submission" date="2018-07" db="EMBL/GenBank/DDBJ databases">
        <title>The genomes of Aspergillus section Nigri reveals drivers in fungal speciation.</title>
        <authorList>
            <consortium name="DOE Joint Genome Institute"/>
            <person name="Vesth T.C."/>
            <person name="Nybo J."/>
            <person name="Theobald S."/>
            <person name="Brandl J."/>
            <person name="Frisvad J.C."/>
            <person name="Nielsen K.F."/>
            <person name="Lyhne E.K."/>
            <person name="Kogle M.E."/>
            <person name="Kuo A."/>
            <person name="Riley R."/>
            <person name="Clum A."/>
            <person name="Nolan M."/>
            <person name="Lipzen A."/>
            <person name="Salamov A."/>
            <person name="Henrissat B."/>
            <person name="Wiebenga A."/>
            <person name="De vries R.P."/>
            <person name="Grigoriev I.V."/>
            <person name="Mortensen U.H."/>
            <person name="Andersen M.R."/>
            <person name="Baker S.E."/>
        </authorList>
    </citation>
    <scope>NUCLEOTIDE SEQUENCE [LARGE SCALE GENOMIC DNA]</scope>
    <source>
        <strain evidence="2 3">CBS 139.54b</strain>
    </source>
</reference>
<keyword evidence="1" id="KW-0812">Transmembrane</keyword>
<dbReference type="RefSeq" id="XP_026623528.1">
    <property type="nucleotide sequence ID" value="XM_026767216.1"/>
</dbReference>
<name>A0A3F3PW26_9EURO</name>
<proteinExistence type="predicted"/>
<dbReference type="Proteomes" id="UP000253729">
    <property type="component" value="Unassembled WGS sequence"/>
</dbReference>
<dbReference type="EMBL" id="KZ852060">
    <property type="protein sequence ID" value="RDH30506.1"/>
    <property type="molecule type" value="Genomic_DNA"/>
</dbReference>
<evidence type="ECO:0000313" key="2">
    <source>
        <dbReference type="EMBL" id="RDH30506.1"/>
    </source>
</evidence>
<sequence length="85" mass="9415">MPLGRRFQLSGRRSWAVGDLWARHAQTPWHAVVLSVFVVVVYPVPTLRPIDMHLKGISGVELGQIACLPIMGALMVGVWSLALER</sequence>
<organism evidence="2 3">
    <name type="scientific">Aspergillus welwitschiae</name>
    <dbReference type="NCBI Taxonomy" id="1341132"/>
    <lineage>
        <taxon>Eukaryota</taxon>
        <taxon>Fungi</taxon>
        <taxon>Dikarya</taxon>
        <taxon>Ascomycota</taxon>
        <taxon>Pezizomycotina</taxon>
        <taxon>Eurotiomycetes</taxon>
        <taxon>Eurotiomycetidae</taxon>
        <taxon>Eurotiales</taxon>
        <taxon>Aspergillaceae</taxon>
        <taxon>Aspergillus</taxon>
        <taxon>Aspergillus subgen. Circumdati</taxon>
    </lineage>
</organism>
<accession>A0A3F3PW26</accession>
<dbReference type="AlphaFoldDB" id="A0A3F3PW26"/>
<feature type="transmembrane region" description="Helical" evidence="1">
    <location>
        <begin position="21"/>
        <end position="42"/>
    </location>
</feature>
<keyword evidence="1" id="KW-1133">Transmembrane helix</keyword>
<keyword evidence="1" id="KW-0472">Membrane</keyword>